<dbReference type="InterPro" id="IPR050166">
    <property type="entry name" value="ABC_transporter_ATP-bind"/>
</dbReference>
<sequence>MTRRLDISDLTKAFGAAPPVLGPLSLTLDGEGITAIIGRSGSGKSTFLRCLSGLETPTRGTAMLGGKPIRPAEVGFVFQEPRLMPWLSVRRNIAFGLSHLPKPERARAVEAAMALVGLSAAADYLPKQLSGGMAQRVALARALAPRPDLLLLDEPLSALDPLTRERMQDHILHVAQHIRVTILLITHDMDEALALANRVIVLRGPPGRIVLDVTIPEHDPAYAFPRDRTSAAFQAMRRRLIDALEPAPVALAR</sequence>
<dbReference type="Proteomes" id="UP000721844">
    <property type="component" value="Unassembled WGS sequence"/>
</dbReference>
<dbReference type="InterPro" id="IPR027417">
    <property type="entry name" value="P-loop_NTPase"/>
</dbReference>
<evidence type="ECO:0000259" key="5">
    <source>
        <dbReference type="PROSITE" id="PS50893"/>
    </source>
</evidence>
<dbReference type="PROSITE" id="PS00211">
    <property type="entry name" value="ABC_TRANSPORTER_1"/>
    <property type="match status" value="1"/>
</dbReference>
<organism evidence="6 7">
    <name type="scientific">Acidisoma cellulosilyticum</name>
    <dbReference type="NCBI Taxonomy" id="2802395"/>
    <lineage>
        <taxon>Bacteria</taxon>
        <taxon>Pseudomonadati</taxon>
        <taxon>Pseudomonadota</taxon>
        <taxon>Alphaproteobacteria</taxon>
        <taxon>Acetobacterales</taxon>
        <taxon>Acidocellaceae</taxon>
        <taxon>Acidisoma</taxon>
    </lineage>
</organism>
<accession>A0A963YZ60</accession>
<evidence type="ECO:0000256" key="4">
    <source>
        <dbReference type="ARBA" id="ARBA00022840"/>
    </source>
</evidence>
<evidence type="ECO:0000256" key="3">
    <source>
        <dbReference type="ARBA" id="ARBA00022741"/>
    </source>
</evidence>
<name>A0A963YZ60_9PROT</name>
<dbReference type="PANTHER" id="PTHR42788:SF19">
    <property type="entry name" value="ALIPHATIC SULFONATES IMPORT ATP-BINDING PROTEIN SSUB 2"/>
    <property type="match status" value="1"/>
</dbReference>
<keyword evidence="4 6" id="KW-0067">ATP-binding</keyword>
<dbReference type="RefSeq" id="WP_227306456.1">
    <property type="nucleotide sequence ID" value="NZ_JAESVA010000002.1"/>
</dbReference>
<feature type="domain" description="ABC transporter" evidence="5">
    <location>
        <begin position="5"/>
        <end position="229"/>
    </location>
</feature>
<dbReference type="PANTHER" id="PTHR42788">
    <property type="entry name" value="TAURINE IMPORT ATP-BINDING PROTEIN-RELATED"/>
    <property type="match status" value="1"/>
</dbReference>
<dbReference type="PROSITE" id="PS50893">
    <property type="entry name" value="ABC_TRANSPORTER_2"/>
    <property type="match status" value="1"/>
</dbReference>
<protein>
    <submittedName>
        <fullName evidence="6">ABC transporter ATP-binding protein</fullName>
    </submittedName>
</protein>
<dbReference type="AlphaFoldDB" id="A0A963YZ60"/>
<dbReference type="GO" id="GO:0005524">
    <property type="term" value="F:ATP binding"/>
    <property type="evidence" value="ECO:0007669"/>
    <property type="project" value="UniProtKB-KW"/>
</dbReference>
<dbReference type="Pfam" id="PF00005">
    <property type="entry name" value="ABC_tran"/>
    <property type="match status" value="1"/>
</dbReference>
<dbReference type="InterPro" id="IPR017871">
    <property type="entry name" value="ABC_transporter-like_CS"/>
</dbReference>
<dbReference type="Gene3D" id="3.40.50.300">
    <property type="entry name" value="P-loop containing nucleotide triphosphate hydrolases"/>
    <property type="match status" value="1"/>
</dbReference>
<dbReference type="SUPFAM" id="SSF52540">
    <property type="entry name" value="P-loop containing nucleoside triphosphate hydrolases"/>
    <property type="match status" value="1"/>
</dbReference>
<gene>
    <name evidence="6" type="ORF">ACELLULO517_06300</name>
</gene>
<proteinExistence type="inferred from homology"/>
<keyword evidence="3" id="KW-0547">Nucleotide-binding</keyword>
<comment type="similarity">
    <text evidence="1">Belongs to the ABC transporter superfamily.</text>
</comment>
<keyword evidence="7" id="KW-1185">Reference proteome</keyword>
<evidence type="ECO:0000256" key="2">
    <source>
        <dbReference type="ARBA" id="ARBA00022448"/>
    </source>
</evidence>
<dbReference type="GO" id="GO:0016887">
    <property type="term" value="F:ATP hydrolysis activity"/>
    <property type="evidence" value="ECO:0007669"/>
    <property type="project" value="InterPro"/>
</dbReference>
<keyword evidence="2" id="KW-0813">Transport</keyword>
<dbReference type="InterPro" id="IPR003439">
    <property type="entry name" value="ABC_transporter-like_ATP-bd"/>
</dbReference>
<evidence type="ECO:0000256" key="1">
    <source>
        <dbReference type="ARBA" id="ARBA00005417"/>
    </source>
</evidence>
<reference evidence="6 7" key="1">
    <citation type="journal article" date="2021" name="Microorganisms">
        <title>Acidisoma silvae sp. nov. and Acidisomacellulosilytica sp. nov., Two Acidophilic Bacteria Isolated from Decaying Wood, Hydrolyzing Cellulose and Producing Poly-3-hydroxybutyrate.</title>
        <authorList>
            <person name="Mieszkin S."/>
            <person name="Pouder E."/>
            <person name="Uroz S."/>
            <person name="Simon-Colin C."/>
            <person name="Alain K."/>
        </authorList>
    </citation>
    <scope>NUCLEOTIDE SEQUENCE [LARGE SCALE GENOMIC DNA]</scope>
    <source>
        <strain evidence="6 7">HW T5.17</strain>
    </source>
</reference>
<dbReference type="EMBL" id="JAESVA010000002">
    <property type="protein sequence ID" value="MCB8879838.1"/>
    <property type="molecule type" value="Genomic_DNA"/>
</dbReference>
<dbReference type="InterPro" id="IPR003593">
    <property type="entry name" value="AAA+_ATPase"/>
</dbReference>
<dbReference type="SMART" id="SM00382">
    <property type="entry name" value="AAA"/>
    <property type="match status" value="1"/>
</dbReference>
<comment type="caution">
    <text evidence="6">The sequence shown here is derived from an EMBL/GenBank/DDBJ whole genome shotgun (WGS) entry which is preliminary data.</text>
</comment>
<evidence type="ECO:0000313" key="6">
    <source>
        <dbReference type="EMBL" id="MCB8879838.1"/>
    </source>
</evidence>
<evidence type="ECO:0000313" key="7">
    <source>
        <dbReference type="Proteomes" id="UP000721844"/>
    </source>
</evidence>